<reference evidence="2" key="1">
    <citation type="submission" date="2018-11" db="EMBL/GenBank/DDBJ databases">
        <authorList>
            <consortium name="Pathogen Informatics"/>
        </authorList>
    </citation>
    <scope>NUCLEOTIDE SEQUENCE</scope>
</reference>
<evidence type="ECO:0000256" key="1">
    <source>
        <dbReference type="SAM" id="MobiDB-lite"/>
    </source>
</evidence>
<evidence type="ECO:0000313" key="2">
    <source>
        <dbReference type="EMBL" id="VEL10820.1"/>
    </source>
</evidence>
<evidence type="ECO:0000313" key="3">
    <source>
        <dbReference type="Proteomes" id="UP000784294"/>
    </source>
</evidence>
<gene>
    <name evidence="2" type="ORF">PXEA_LOCUS4260</name>
</gene>
<name>A0A448WG06_9PLAT</name>
<keyword evidence="3" id="KW-1185">Reference proteome</keyword>
<dbReference type="Proteomes" id="UP000784294">
    <property type="component" value="Unassembled WGS sequence"/>
</dbReference>
<sequence length="126" mass="13217">MMDEPGSGANIKDATPPNRGLIPHLPSSSSSSSSSIMPPVRSYLPAPISLALTTPHKLSPVSFSLARLPTGWWSVALRLYGSMALLVSPTLRHISHVFLQLIVIPSPATSPPGALALGSPQTLAKF</sequence>
<organism evidence="2 3">
    <name type="scientific">Protopolystoma xenopodis</name>
    <dbReference type="NCBI Taxonomy" id="117903"/>
    <lineage>
        <taxon>Eukaryota</taxon>
        <taxon>Metazoa</taxon>
        <taxon>Spiralia</taxon>
        <taxon>Lophotrochozoa</taxon>
        <taxon>Platyhelminthes</taxon>
        <taxon>Monogenea</taxon>
        <taxon>Polyopisthocotylea</taxon>
        <taxon>Polystomatidea</taxon>
        <taxon>Polystomatidae</taxon>
        <taxon>Protopolystoma</taxon>
    </lineage>
</organism>
<dbReference type="AlphaFoldDB" id="A0A448WG06"/>
<proteinExistence type="predicted"/>
<feature type="region of interest" description="Disordered" evidence="1">
    <location>
        <begin position="1"/>
        <end position="38"/>
    </location>
</feature>
<comment type="caution">
    <text evidence="2">The sequence shown here is derived from an EMBL/GenBank/DDBJ whole genome shotgun (WGS) entry which is preliminary data.</text>
</comment>
<accession>A0A448WG06</accession>
<protein>
    <submittedName>
        <fullName evidence="2">Uncharacterized protein</fullName>
    </submittedName>
</protein>
<dbReference type="EMBL" id="CAAALY010010034">
    <property type="protein sequence ID" value="VEL10820.1"/>
    <property type="molecule type" value="Genomic_DNA"/>
</dbReference>